<feature type="chain" id="PRO_5042024307" evidence="1">
    <location>
        <begin position="18"/>
        <end position="200"/>
    </location>
</feature>
<keyword evidence="3" id="KW-1185">Reference proteome</keyword>
<name>A0AAD2FTW7_9STRA</name>
<comment type="caution">
    <text evidence="2">The sequence shown here is derived from an EMBL/GenBank/DDBJ whole genome shotgun (WGS) entry which is preliminary data.</text>
</comment>
<gene>
    <name evidence="2" type="ORF">CYCCA115_LOCUS13291</name>
</gene>
<evidence type="ECO:0000313" key="2">
    <source>
        <dbReference type="EMBL" id="CAJ1951894.1"/>
    </source>
</evidence>
<protein>
    <submittedName>
        <fullName evidence="2">Uncharacterized protein</fullName>
    </submittedName>
</protein>
<evidence type="ECO:0000313" key="3">
    <source>
        <dbReference type="Proteomes" id="UP001295423"/>
    </source>
</evidence>
<keyword evidence="1" id="KW-0732">Signal</keyword>
<dbReference type="Proteomes" id="UP001295423">
    <property type="component" value="Unassembled WGS sequence"/>
</dbReference>
<evidence type="ECO:0000256" key="1">
    <source>
        <dbReference type="SAM" id="SignalP"/>
    </source>
</evidence>
<proteinExistence type="predicted"/>
<sequence length="200" mass="21587">MVLPGIAFVAFSALASLKLFKCGPDEQPACFLLTEACIQDAIAALGNGDDADHNTVALLKYAVVVDFGSRMKSLKRNVKAYRDLSPMGNAEAGVRFVQSVLEWAHQVPGAAVILLPLIAENCDSTDEDSSVSGFLTTIQQRFRAETAGAEPIQDLSNLKVTIPLAEQMRIQNLGDGQEGQHNDRIRFPSIIQEYLGKPAA</sequence>
<feature type="signal peptide" evidence="1">
    <location>
        <begin position="1"/>
        <end position="17"/>
    </location>
</feature>
<reference evidence="2" key="1">
    <citation type="submission" date="2023-08" db="EMBL/GenBank/DDBJ databases">
        <authorList>
            <person name="Audoor S."/>
            <person name="Bilcke G."/>
        </authorList>
    </citation>
    <scope>NUCLEOTIDE SEQUENCE</scope>
</reference>
<organism evidence="2 3">
    <name type="scientific">Cylindrotheca closterium</name>
    <dbReference type="NCBI Taxonomy" id="2856"/>
    <lineage>
        <taxon>Eukaryota</taxon>
        <taxon>Sar</taxon>
        <taxon>Stramenopiles</taxon>
        <taxon>Ochrophyta</taxon>
        <taxon>Bacillariophyta</taxon>
        <taxon>Bacillariophyceae</taxon>
        <taxon>Bacillariophycidae</taxon>
        <taxon>Bacillariales</taxon>
        <taxon>Bacillariaceae</taxon>
        <taxon>Cylindrotheca</taxon>
    </lineage>
</organism>
<accession>A0AAD2FTW7</accession>
<dbReference type="EMBL" id="CAKOGP040001792">
    <property type="protein sequence ID" value="CAJ1951894.1"/>
    <property type="molecule type" value="Genomic_DNA"/>
</dbReference>
<dbReference type="AlphaFoldDB" id="A0AAD2FTW7"/>